<comment type="caution">
    <text evidence="3">The sequence shown here is derived from an EMBL/GenBank/DDBJ whole genome shotgun (WGS) entry which is preliminary data.</text>
</comment>
<evidence type="ECO:0000313" key="3">
    <source>
        <dbReference type="EMBL" id="MZP31250.1"/>
    </source>
</evidence>
<dbReference type="GO" id="GO:0003700">
    <property type="term" value="F:DNA-binding transcription factor activity"/>
    <property type="evidence" value="ECO:0007669"/>
    <property type="project" value="TreeGrafter"/>
</dbReference>
<keyword evidence="1" id="KW-0238">DNA-binding</keyword>
<dbReference type="OrthoDB" id="371153at2"/>
<dbReference type="InterPro" id="IPR010982">
    <property type="entry name" value="Lambda_DNA-bd_dom_sf"/>
</dbReference>
<dbReference type="InterPro" id="IPR050807">
    <property type="entry name" value="TransReg_Diox_bact_type"/>
</dbReference>
<dbReference type="AlphaFoldDB" id="A0A845L9E5"/>
<dbReference type="RefSeq" id="WP_161259771.1">
    <property type="nucleotide sequence ID" value="NZ_WXEY01000029.1"/>
</dbReference>
<dbReference type="SUPFAM" id="SSF47413">
    <property type="entry name" value="lambda repressor-like DNA-binding domains"/>
    <property type="match status" value="3"/>
</dbReference>
<keyword evidence="4" id="KW-1185">Reference proteome</keyword>
<evidence type="ECO:0000313" key="4">
    <source>
        <dbReference type="Proteomes" id="UP000463470"/>
    </source>
</evidence>
<dbReference type="PANTHER" id="PTHR46797:SF2">
    <property type="entry name" value="TRANSCRIPTIONAL REGULATOR"/>
    <property type="match status" value="1"/>
</dbReference>
<dbReference type="EMBL" id="WXEY01000029">
    <property type="protein sequence ID" value="MZP31250.1"/>
    <property type="molecule type" value="Genomic_DNA"/>
</dbReference>
<organism evidence="3 4">
    <name type="scientific">Heliomicrobium undosum</name>
    <dbReference type="NCBI Taxonomy" id="121734"/>
    <lineage>
        <taxon>Bacteria</taxon>
        <taxon>Bacillati</taxon>
        <taxon>Bacillota</taxon>
        <taxon>Clostridia</taxon>
        <taxon>Eubacteriales</taxon>
        <taxon>Heliobacteriaceae</taxon>
        <taxon>Heliomicrobium</taxon>
    </lineage>
</organism>
<name>A0A845L9E5_9FIRM</name>
<dbReference type="CDD" id="cd00093">
    <property type="entry name" value="HTH_XRE"/>
    <property type="match status" value="3"/>
</dbReference>
<proteinExistence type="predicted"/>
<dbReference type="PANTHER" id="PTHR46797">
    <property type="entry name" value="HTH-TYPE TRANSCRIPTIONAL REGULATOR"/>
    <property type="match status" value="1"/>
</dbReference>
<reference evidence="3 4" key="1">
    <citation type="submission" date="2020-01" db="EMBL/GenBank/DDBJ databases">
        <title>Whole-genome sequence of Heliobacterium undosum DSM 13378.</title>
        <authorList>
            <person name="Kyndt J.A."/>
            <person name="Meyer T.E."/>
        </authorList>
    </citation>
    <scope>NUCLEOTIDE SEQUENCE [LARGE SCALE GENOMIC DNA]</scope>
    <source>
        <strain evidence="3 4">DSM 13378</strain>
    </source>
</reference>
<dbReference type="InterPro" id="IPR001387">
    <property type="entry name" value="Cro/C1-type_HTH"/>
</dbReference>
<feature type="domain" description="HTH cro/C1-type" evidence="2">
    <location>
        <begin position="138"/>
        <end position="192"/>
    </location>
</feature>
<dbReference type="Pfam" id="PF01381">
    <property type="entry name" value="HTH_3"/>
    <property type="match status" value="3"/>
</dbReference>
<gene>
    <name evidence="3" type="ORF">GTO91_16205</name>
</gene>
<dbReference type="GO" id="GO:0003677">
    <property type="term" value="F:DNA binding"/>
    <property type="evidence" value="ECO:0007669"/>
    <property type="project" value="UniProtKB-KW"/>
</dbReference>
<dbReference type="Proteomes" id="UP000463470">
    <property type="component" value="Unassembled WGS sequence"/>
</dbReference>
<sequence length="272" mass="29885">MDHTWIRHAREEKGLSLQEVSRLSGVSVSYLSEIERGAKQPAPRIIEKISAALGLKREEGNPEGGEIGLGQKLRLLREERGLSLQELARLAGVSIGTLREIEVEGVRPSVDTLRTLADHLNVSIPQLMGSLTAIATRLRSIREQLGLTQAEVAERAGVSPGLIGQIEQGKVQPSLRTIERVAEAVGVTPCYFLVPQPSLENLLPVLGDDLIRLLGEPPIQQTLRMIYDLNEAELRFLFGVVRLIKQTGLVGSRRMLNEEACLQSIEEEGIEA</sequence>
<accession>A0A845L9E5</accession>
<protein>
    <submittedName>
        <fullName evidence="3">Helix-turn-helix domain-containing protein</fullName>
    </submittedName>
</protein>
<evidence type="ECO:0000259" key="2">
    <source>
        <dbReference type="PROSITE" id="PS50943"/>
    </source>
</evidence>
<feature type="domain" description="HTH cro/C1-type" evidence="2">
    <location>
        <begin position="6"/>
        <end position="60"/>
    </location>
</feature>
<evidence type="ECO:0000256" key="1">
    <source>
        <dbReference type="ARBA" id="ARBA00023125"/>
    </source>
</evidence>
<feature type="domain" description="HTH cro/C1-type" evidence="2">
    <location>
        <begin position="73"/>
        <end position="127"/>
    </location>
</feature>
<dbReference type="Gene3D" id="1.10.260.40">
    <property type="entry name" value="lambda repressor-like DNA-binding domains"/>
    <property type="match status" value="3"/>
</dbReference>
<dbReference type="PROSITE" id="PS50943">
    <property type="entry name" value="HTH_CROC1"/>
    <property type="match status" value="3"/>
</dbReference>
<dbReference type="SMART" id="SM00530">
    <property type="entry name" value="HTH_XRE"/>
    <property type="match status" value="3"/>
</dbReference>
<dbReference type="GO" id="GO:0005829">
    <property type="term" value="C:cytosol"/>
    <property type="evidence" value="ECO:0007669"/>
    <property type="project" value="TreeGrafter"/>
</dbReference>